<reference evidence="10" key="1">
    <citation type="journal article" date="2023" name="Int. J. Syst. Evol. Microbiol.">
        <title>Mesoterricola silvestris gen. nov., sp. nov., Mesoterricola sediminis sp. nov., Geothrix oryzae sp. nov., Geothrix edaphica sp. nov., Geothrix rubra sp. nov., and Geothrix limicola sp. nov., six novel members of Acidobacteriota isolated from soils.</title>
        <authorList>
            <person name="Itoh H."/>
            <person name="Sugisawa Y."/>
            <person name="Mise K."/>
            <person name="Xu Z."/>
            <person name="Kuniyasu M."/>
            <person name="Ushijima N."/>
            <person name="Kawano K."/>
            <person name="Kobayashi E."/>
            <person name="Shiratori Y."/>
            <person name="Masuda Y."/>
            <person name="Senoo K."/>
        </authorList>
    </citation>
    <scope>NUCLEOTIDE SEQUENCE</scope>
    <source>
        <strain evidence="10">W786</strain>
    </source>
</reference>
<proteinExistence type="predicted"/>
<dbReference type="InterPro" id="IPR004358">
    <property type="entry name" value="Sig_transdc_His_kin-like_C"/>
</dbReference>
<dbReference type="InterPro" id="IPR001638">
    <property type="entry name" value="Solute-binding_3/MltF_N"/>
</dbReference>
<dbReference type="CDD" id="cd00082">
    <property type="entry name" value="HisKA"/>
    <property type="match status" value="1"/>
</dbReference>
<dbReference type="Pfam" id="PF01590">
    <property type="entry name" value="GAF"/>
    <property type="match status" value="1"/>
</dbReference>
<dbReference type="PROSITE" id="PS50110">
    <property type="entry name" value="RESPONSE_REGULATORY"/>
    <property type="match status" value="1"/>
</dbReference>
<feature type="domain" description="Response regulatory" evidence="9">
    <location>
        <begin position="738"/>
        <end position="854"/>
    </location>
</feature>
<keyword evidence="3 6" id="KW-0597">Phosphoprotein</keyword>
<evidence type="ECO:0000256" key="2">
    <source>
        <dbReference type="ARBA" id="ARBA00012438"/>
    </source>
</evidence>
<keyword evidence="4" id="KW-0808">Transferase</keyword>
<keyword evidence="5" id="KW-0418">Kinase</keyword>
<accession>A0AA48GWK9</accession>
<dbReference type="SMART" id="SM00388">
    <property type="entry name" value="HisKA"/>
    <property type="match status" value="1"/>
</dbReference>
<dbReference type="InterPro" id="IPR003594">
    <property type="entry name" value="HATPase_dom"/>
</dbReference>
<dbReference type="Pfam" id="PF00497">
    <property type="entry name" value="SBP_bac_3"/>
    <property type="match status" value="1"/>
</dbReference>
<evidence type="ECO:0000313" key="10">
    <source>
        <dbReference type="EMBL" id="BDU77609.1"/>
    </source>
</evidence>
<dbReference type="PANTHER" id="PTHR43065:SF42">
    <property type="entry name" value="TWO-COMPONENT SENSOR PPRA"/>
    <property type="match status" value="1"/>
</dbReference>
<feature type="signal peptide" evidence="7">
    <location>
        <begin position="1"/>
        <end position="23"/>
    </location>
</feature>
<dbReference type="InterPro" id="IPR003661">
    <property type="entry name" value="HisK_dim/P_dom"/>
</dbReference>
<evidence type="ECO:0000259" key="9">
    <source>
        <dbReference type="PROSITE" id="PS50110"/>
    </source>
</evidence>
<dbReference type="InterPro" id="IPR005467">
    <property type="entry name" value="His_kinase_dom"/>
</dbReference>
<feature type="modified residue" description="4-aspartylphosphate" evidence="6">
    <location>
        <position position="789"/>
    </location>
</feature>
<evidence type="ECO:0000256" key="4">
    <source>
        <dbReference type="ARBA" id="ARBA00022679"/>
    </source>
</evidence>
<dbReference type="RefSeq" id="WP_316410357.1">
    <property type="nucleotide sequence ID" value="NZ_AP027081.1"/>
</dbReference>
<dbReference type="SUPFAM" id="SSF53850">
    <property type="entry name" value="Periplasmic binding protein-like II"/>
    <property type="match status" value="1"/>
</dbReference>
<comment type="catalytic activity">
    <reaction evidence="1">
        <text>ATP + protein L-histidine = ADP + protein N-phospho-L-histidine.</text>
        <dbReference type="EC" id="2.7.13.3"/>
    </reaction>
</comment>
<evidence type="ECO:0000256" key="5">
    <source>
        <dbReference type="ARBA" id="ARBA00022777"/>
    </source>
</evidence>
<dbReference type="SMART" id="SM00065">
    <property type="entry name" value="GAF"/>
    <property type="match status" value="1"/>
</dbReference>
<keyword evidence="11" id="KW-1185">Reference proteome</keyword>
<dbReference type="Gene3D" id="3.30.450.40">
    <property type="match status" value="1"/>
</dbReference>
<dbReference type="EC" id="2.7.13.3" evidence="2"/>
<dbReference type="SUPFAM" id="SSF47384">
    <property type="entry name" value="Homodimeric domain of signal transducing histidine kinase"/>
    <property type="match status" value="1"/>
</dbReference>
<dbReference type="SMART" id="SM00062">
    <property type="entry name" value="PBPb"/>
    <property type="match status" value="1"/>
</dbReference>
<dbReference type="Gene3D" id="3.40.50.2300">
    <property type="match status" value="1"/>
</dbReference>
<keyword evidence="7" id="KW-0732">Signal</keyword>
<evidence type="ECO:0000256" key="7">
    <source>
        <dbReference type="SAM" id="SignalP"/>
    </source>
</evidence>
<dbReference type="InterPro" id="IPR029016">
    <property type="entry name" value="GAF-like_dom_sf"/>
</dbReference>
<protein>
    <recommendedName>
        <fullName evidence="2">histidine kinase</fullName>
        <ecNumber evidence="2">2.7.13.3</ecNumber>
    </recommendedName>
</protein>
<dbReference type="SUPFAM" id="SSF55874">
    <property type="entry name" value="ATPase domain of HSP90 chaperone/DNA topoisomerase II/histidine kinase"/>
    <property type="match status" value="1"/>
</dbReference>
<evidence type="ECO:0000256" key="1">
    <source>
        <dbReference type="ARBA" id="ARBA00000085"/>
    </source>
</evidence>
<dbReference type="PROSITE" id="PS50109">
    <property type="entry name" value="HIS_KIN"/>
    <property type="match status" value="1"/>
</dbReference>
<feature type="chain" id="PRO_5041434114" description="histidine kinase" evidence="7">
    <location>
        <begin position="24"/>
        <end position="867"/>
    </location>
</feature>
<dbReference type="SUPFAM" id="SSF55781">
    <property type="entry name" value="GAF domain-like"/>
    <property type="match status" value="1"/>
</dbReference>
<evidence type="ECO:0000259" key="8">
    <source>
        <dbReference type="PROSITE" id="PS50109"/>
    </source>
</evidence>
<dbReference type="SUPFAM" id="SSF52172">
    <property type="entry name" value="CheY-like"/>
    <property type="match status" value="1"/>
</dbReference>
<evidence type="ECO:0000313" key="11">
    <source>
        <dbReference type="Proteomes" id="UP001228113"/>
    </source>
</evidence>
<dbReference type="GO" id="GO:0000155">
    <property type="term" value="F:phosphorelay sensor kinase activity"/>
    <property type="evidence" value="ECO:0007669"/>
    <property type="project" value="InterPro"/>
</dbReference>
<dbReference type="Pfam" id="PF00072">
    <property type="entry name" value="Response_reg"/>
    <property type="match status" value="1"/>
</dbReference>
<dbReference type="KEGG" id="msea:METESE_25670"/>
<evidence type="ECO:0000256" key="3">
    <source>
        <dbReference type="ARBA" id="ARBA00022553"/>
    </source>
</evidence>
<dbReference type="InterPro" id="IPR003018">
    <property type="entry name" value="GAF"/>
</dbReference>
<evidence type="ECO:0000256" key="6">
    <source>
        <dbReference type="PROSITE-ProRule" id="PRU00169"/>
    </source>
</evidence>
<dbReference type="Gene3D" id="3.30.565.10">
    <property type="entry name" value="Histidine kinase-like ATPase, C-terminal domain"/>
    <property type="match status" value="1"/>
</dbReference>
<dbReference type="Gene3D" id="3.40.190.10">
    <property type="entry name" value="Periplasmic binding protein-like II"/>
    <property type="match status" value="2"/>
</dbReference>
<gene>
    <name evidence="10" type="ORF">METESE_25670</name>
</gene>
<dbReference type="InterPro" id="IPR036097">
    <property type="entry name" value="HisK_dim/P_sf"/>
</dbReference>
<dbReference type="CDD" id="cd17546">
    <property type="entry name" value="REC_hyHK_CKI1_RcsC-like"/>
    <property type="match status" value="1"/>
</dbReference>
<dbReference type="AlphaFoldDB" id="A0AA48GWK9"/>
<dbReference type="InterPro" id="IPR036890">
    <property type="entry name" value="HATPase_C_sf"/>
</dbReference>
<dbReference type="PRINTS" id="PR00344">
    <property type="entry name" value="BCTRLSENSOR"/>
</dbReference>
<dbReference type="SMART" id="SM00448">
    <property type="entry name" value="REC"/>
    <property type="match status" value="1"/>
</dbReference>
<dbReference type="Proteomes" id="UP001228113">
    <property type="component" value="Chromosome"/>
</dbReference>
<dbReference type="SMART" id="SM00387">
    <property type="entry name" value="HATPase_c"/>
    <property type="match status" value="1"/>
</dbReference>
<dbReference type="InterPro" id="IPR001789">
    <property type="entry name" value="Sig_transdc_resp-reg_receiver"/>
</dbReference>
<dbReference type="Pfam" id="PF02518">
    <property type="entry name" value="HATPase_c"/>
    <property type="match status" value="1"/>
</dbReference>
<dbReference type="Gene3D" id="1.10.287.130">
    <property type="match status" value="1"/>
</dbReference>
<dbReference type="EMBL" id="AP027081">
    <property type="protein sequence ID" value="BDU77609.1"/>
    <property type="molecule type" value="Genomic_DNA"/>
</dbReference>
<name>A0AA48GWK9_9BACT</name>
<dbReference type="InterPro" id="IPR011006">
    <property type="entry name" value="CheY-like_superfamily"/>
</dbReference>
<feature type="domain" description="Histidine kinase" evidence="8">
    <location>
        <begin position="492"/>
        <end position="717"/>
    </location>
</feature>
<dbReference type="PANTHER" id="PTHR43065">
    <property type="entry name" value="SENSOR HISTIDINE KINASE"/>
    <property type="match status" value="1"/>
</dbReference>
<sequence>MTGGFPSRLRALLLAAAALAASAAGRPVKVAVFTHVPAIYQDPVDRAAKGFFVDMLAEVAAREGWELEYVPGTWAQGLDRVRKGEVDLITSAARTPERERYLAFGQEASFTVWSLVYANPGVHIGTILDLAGKRVGITPGDVNGAHVRELCDGFKISCTFVPEDSFEEILQGVAAGRLDAGVTPSTFGYAREGGYKVIRTPVVVSPFDLYFATALGRNADLLAALDRYLKAGKADRGSTYHAAVDRWMFAHTSRAVLPSWVPTALLAAGGLLVTALAAVQVFRRRVQAATRRIVALNRGLEHELAERRRTESIIFNVASGVSSSTGETFFQNLVTYLARATGADFTYVSETFTRDGATWLRILARHGEGGAPGTEYPLAGTPCERLAPGGLCTYPAGVASRFPGSAPLQDMGAEGFVGAPLEDAEGRLKGVLAVATRRPIQDPAELESLLKIFSSRASAELQRRLVEDERLAMERRIQHSQKLESLGVLAGGIAHDFNNLLTAVLGHLSLAQVKLDAASPAQVHLDAMERIVHRASDLTRQMLAYSGKGRFVVKSHDVNQVIREMTHLLEVSISKKASLRLDLAPGLPPIEADAAQIQQVVLNLVTNASDAIGDAEGIIRVTTAFQTLDTAYLDQVLQGQAMTPGPFVILEVGDTGCGMTAEVMARIFDPFFTTKPNGHGLGLSAIQGILRGHRAGMRIYSEPGRGTTFKVFFPATPQGVVAGSSEAAAPAEAPLSGTVLLVDDEEIITLAVTGMLDALGLQTRVAHNGREALELFRRERDHLDLVLMDLTMPQMDGREAFRAIHAEAPDLPVVLSSGYNEQESIQEFIGRGVAGFLQKPYTLQALAQAIRPPLMRRAAQRRTQEAR</sequence>
<organism evidence="10 11">
    <name type="scientific">Mesoterricola sediminis</name>
    <dbReference type="NCBI Taxonomy" id="2927980"/>
    <lineage>
        <taxon>Bacteria</taxon>
        <taxon>Pseudomonadati</taxon>
        <taxon>Acidobacteriota</taxon>
        <taxon>Holophagae</taxon>
        <taxon>Holophagales</taxon>
        <taxon>Holophagaceae</taxon>
        <taxon>Mesoterricola</taxon>
    </lineage>
</organism>